<organism evidence="9 10">
    <name type="scientific">Nocardioides panaciterrulae</name>
    <dbReference type="NCBI Taxonomy" id="661492"/>
    <lineage>
        <taxon>Bacteria</taxon>
        <taxon>Bacillati</taxon>
        <taxon>Actinomycetota</taxon>
        <taxon>Actinomycetes</taxon>
        <taxon>Propionibacteriales</taxon>
        <taxon>Nocardioidaceae</taxon>
        <taxon>Nocardioides</taxon>
    </lineage>
</organism>
<dbReference type="GO" id="GO:0005886">
    <property type="term" value="C:plasma membrane"/>
    <property type="evidence" value="ECO:0007669"/>
    <property type="project" value="UniProtKB-SubCell"/>
</dbReference>
<protein>
    <submittedName>
        <fullName evidence="9">Membrane-associated protein</fullName>
    </submittedName>
</protein>
<keyword evidence="3 7" id="KW-1003">Cell membrane</keyword>
<comment type="similarity">
    <text evidence="2 7">Belongs to the DedA family.</text>
</comment>
<feature type="transmembrane region" description="Helical" evidence="7">
    <location>
        <begin position="56"/>
        <end position="84"/>
    </location>
</feature>
<feature type="domain" description="VTT" evidence="8">
    <location>
        <begin position="49"/>
        <end position="175"/>
    </location>
</feature>
<proteinExistence type="inferred from homology"/>
<dbReference type="Pfam" id="PF09335">
    <property type="entry name" value="VTT_dom"/>
    <property type="match status" value="1"/>
</dbReference>
<dbReference type="Proteomes" id="UP000535511">
    <property type="component" value="Unassembled WGS sequence"/>
</dbReference>
<keyword evidence="5 7" id="KW-1133">Transmembrane helix</keyword>
<evidence type="ECO:0000313" key="10">
    <source>
        <dbReference type="Proteomes" id="UP000535511"/>
    </source>
</evidence>
<feature type="transmembrane region" description="Helical" evidence="7">
    <location>
        <begin position="183"/>
        <end position="205"/>
    </location>
</feature>
<keyword evidence="4 7" id="KW-0812">Transmembrane</keyword>
<evidence type="ECO:0000256" key="3">
    <source>
        <dbReference type="ARBA" id="ARBA00022475"/>
    </source>
</evidence>
<feature type="transmembrane region" description="Helical" evidence="7">
    <location>
        <begin position="155"/>
        <end position="177"/>
    </location>
</feature>
<evidence type="ECO:0000256" key="1">
    <source>
        <dbReference type="ARBA" id="ARBA00004651"/>
    </source>
</evidence>
<comment type="caution">
    <text evidence="9">The sequence shown here is derived from an EMBL/GenBank/DDBJ whole genome shotgun (WGS) entry which is preliminary data.</text>
</comment>
<dbReference type="PANTHER" id="PTHR30353:SF0">
    <property type="entry name" value="TRANSMEMBRANE PROTEIN"/>
    <property type="match status" value="1"/>
</dbReference>
<evidence type="ECO:0000256" key="7">
    <source>
        <dbReference type="RuleBase" id="RU367016"/>
    </source>
</evidence>
<feature type="transmembrane region" description="Helical" evidence="7">
    <location>
        <begin position="30"/>
        <end position="49"/>
    </location>
</feature>
<name>A0A7Y9E3K2_9ACTN</name>
<comment type="subcellular location">
    <subcellularLocation>
        <location evidence="1 7">Cell membrane</location>
        <topology evidence="1 7">Multi-pass membrane protein</topology>
    </subcellularLocation>
</comment>
<reference evidence="9 10" key="1">
    <citation type="submission" date="2020-07" db="EMBL/GenBank/DDBJ databases">
        <title>Sequencing the genomes of 1000 actinobacteria strains.</title>
        <authorList>
            <person name="Klenk H.-P."/>
        </authorList>
    </citation>
    <scope>NUCLEOTIDE SEQUENCE [LARGE SCALE GENOMIC DNA]</scope>
    <source>
        <strain evidence="9 10">DSM 21350</strain>
    </source>
</reference>
<gene>
    <name evidence="9" type="ORF">BJZ21_000405</name>
</gene>
<dbReference type="PANTHER" id="PTHR30353">
    <property type="entry name" value="INNER MEMBRANE PROTEIN DEDA-RELATED"/>
    <property type="match status" value="1"/>
</dbReference>
<feature type="transmembrane region" description="Helical" evidence="7">
    <location>
        <begin position="129"/>
        <end position="148"/>
    </location>
</feature>
<dbReference type="AlphaFoldDB" id="A0A7Y9E3K2"/>
<keyword evidence="6 7" id="KW-0472">Membrane</keyword>
<evidence type="ECO:0000256" key="5">
    <source>
        <dbReference type="ARBA" id="ARBA00022989"/>
    </source>
</evidence>
<keyword evidence="10" id="KW-1185">Reference proteome</keyword>
<evidence type="ECO:0000259" key="8">
    <source>
        <dbReference type="Pfam" id="PF09335"/>
    </source>
</evidence>
<accession>A0A7Y9E3K2</accession>
<evidence type="ECO:0000256" key="6">
    <source>
        <dbReference type="ARBA" id="ARBA00023136"/>
    </source>
</evidence>
<dbReference type="InterPro" id="IPR032816">
    <property type="entry name" value="VTT_dom"/>
</dbReference>
<evidence type="ECO:0000256" key="4">
    <source>
        <dbReference type="ARBA" id="ARBA00022692"/>
    </source>
</evidence>
<dbReference type="EMBL" id="JACCBG010000001">
    <property type="protein sequence ID" value="NYD40322.1"/>
    <property type="molecule type" value="Genomic_DNA"/>
</dbReference>
<dbReference type="RefSeq" id="WP_343051906.1">
    <property type="nucleotide sequence ID" value="NZ_JACCBG010000001.1"/>
</dbReference>
<sequence>MTALLDLHPMLLGIPWMDPNWLLDHFHAEFVWISLAIVFIECGLLFPFLPGDTLLVAVGLFIAGGQLNLNIFVALAAFAAAAFLGNVTGYGLGRGIGQRLGDHDGRLIKKKHLEQTHEFFDRHGSKALVIGRFVPFVRTYITLVAGITDMGRRKFLVWSAVGAVLWVLVITLVGYFLGQAVPWLASKIDLVILGLLVLSVVPLVIEWWRHRSHQDADEAA</sequence>
<evidence type="ECO:0000313" key="9">
    <source>
        <dbReference type="EMBL" id="NYD40322.1"/>
    </source>
</evidence>
<dbReference type="InterPro" id="IPR032818">
    <property type="entry name" value="DedA-like"/>
</dbReference>
<evidence type="ECO:0000256" key="2">
    <source>
        <dbReference type="ARBA" id="ARBA00010792"/>
    </source>
</evidence>